<dbReference type="GO" id="GO:0005096">
    <property type="term" value="F:GTPase activator activity"/>
    <property type="evidence" value="ECO:0007669"/>
    <property type="project" value="UniProtKB-KW"/>
</dbReference>
<feature type="transmembrane region" description="Helical" evidence="3">
    <location>
        <begin position="458"/>
        <end position="486"/>
    </location>
</feature>
<dbReference type="InterPro" id="IPR001936">
    <property type="entry name" value="RasGAP_dom"/>
</dbReference>
<dbReference type="GeneID" id="14921302"/>
<evidence type="ECO:0000259" key="4">
    <source>
        <dbReference type="PROSITE" id="PS50018"/>
    </source>
</evidence>
<reference evidence="5 6" key="1">
    <citation type="journal article" date="2013" name="Genome Biol.">
        <title>Genome of Acanthamoeba castellanii highlights extensive lateral gene transfer and early evolution of tyrosine kinase signaling.</title>
        <authorList>
            <person name="Clarke M."/>
            <person name="Lohan A.J."/>
            <person name="Liu B."/>
            <person name="Lagkouvardos I."/>
            <person name="Roy S."/>
            <person name="Zafar N."/>
            <person name="Bertelli C."/>
            <person name="Schilde C."/>
            <person name="Kianianmomeni A."/>
            <person name="Burglin T.R."/>
            <person name="Frech C."/>
            <person name="Turcotte B."/>
            <person name="Kopec K.O."/>
            <person name="Synnott J.M."/>
            <person name="Choo C."/>
            <person name="Paponov I."/>
            <person name="Finkler A."/>
            <person name="Soon Heng Tan C."/>
            <person name="Hutchins A.P."/>
            <person name="Weinmeier T."/>
            <person name="Rattei T."/>
            <person name="Chu J.S."/>
            <person name="Gimenez G."/>
            <person name="Irimia M."/>
            <person name="Rigden D.J."/>
            <person name="Fitzpatrick D.A."/>
            <person name="Lorenzo-Morales J."/>
            <person name="Bateman A."/>
            <person name="Chiu C.H."/>
            <person name="Tang P."/>
            <person name="Hegemann P."/>
            <person name="Fromm H."/>
            <person name="Raoult D."/>
            <person name="Greub G."/>
            <person name="Miranda-Saavedra D."/>
            <person name="Chen N."/>
            <person name="Nash P."/>
            <person name="Ginger M.L."/>
            <person name="Horn M."/>
            <person name="Schaap P."/>
            <person name="Caler L."/>
            <person name="Loftus B."/>
        </authorList>
    </citation>
    <scope>NUCLEOTIDE SEQUENCE [LARGE SCALE GENOMIC DNA]</scope>
    <source>
        <strain evidence="5 6">Neff</strain>
    </source>
</reference>
<dbReference type="VEuPathDB" id="AmoebaDB:ACA1_195280"/>
<evidence type="ECO:0000256" key="1">
    <source>
        <dbReference type="ARBA" id="ARBA00022468"/>
    </source>
</evidence>
<keyword evidence="3" id="KW-1133">Transmembrane helix</keyword>
<dbReference type="AlphaFoldDB" id="L8H7I4"/>
<keyword evidence="1" id="KW-0343">GTPase activation</keyword>
<dbReference type="EMBL" id="KB007917">
    <property type="protein sequence ID" value="ELR20446.1"/>
    <property type="molecule type" value="Genomic_DNA"/>
</dbReference>
<dbReference type="InterPro" id="IPR039360">
    <property type="entry name" value="Ras_GTPase"/>
</dbReference>
<dbReference type="KEGG" id="acan:ACA1_195280"/>
<dbReference type="Pfam" id="PF13385">
    <property type="entry name" value="Laminin_G_3"/>
    <property type="match status" value="1"/>
</dbReference>
<dbReference type="Gene3D" id="1.10.506.10">
    <property type="entry name" value="GTPase Activation - p120gap, domain 1"/>
    <property type="match status" value="1"/>
</dbReference>
<keyword evidence="6" id="KW-1185">Reference proteome</keyword>
<dbReference type="Gene3D" id="2.60.120.200">
    <property type="match status" value="1"/>
</dbReference>
<gene>
    <name evidence="5" type="ORF">ACA1_195280</name>
</gene>
<feature type="compositionally biased region" description="Low complexity" evidence="2">
    <location>
        <begin position="640"/>
        <end position="651"/>
    </location>
</feature>
<dbReference type="Pfam" id="PF00616">
    <property type="entry name" value="RasGAP"/>
    <property type="match status" value="1"/>
</dbReference>
<evidence type="ECO:0000313" key="5">
    <source>
        <dbReference type="EMBL" id="ELR20446.1"/>
    </source>
</evidence>
<protein>
    <submittedName>
        <fullName evidence="5">GTPaseactivator protein for Ras-like GTPase</fullName>
    </submittedName>
</protein>
<sequence length="908" mass="99511">MVPFPRATNGTRVLLFKNAALQWQIATVNNRTGFYNNLSLFNARVRGNLSRLTSTADCLRSYVYCMMQFSLTGQNRFTTTTRNFGPDPFNYWTHVACVYNSTNICVYVNGTRLSCSAAISRLTFPYNPVTTLIGNTAVNGTVGLWGCIDELKIYDHALSDSQLYALAHPTAGNVPPAVTIGLNTVLSVPQAKIDQNGITAPALSSIVLNTTNLDTTAAFSGSPNVSTLYSWTILSSNCGLVDSNQTTTESPLLSLLDVGNFQLQLCASDGETASVFYVQAFINPSVPYFSVTPVTAVTVELGAAVELHVEAVSVPAASYQWQYLTYENSTDTTNSTETTTFATMERSFEYLSLAMHDPNQSYRYLREVPYVEERDDLIQVWVNFPNQTRSTFLMNSTDIANGTVVRCRIRNGGGAAVTSGTTITTFVAPPTPSPTPSPSMFIPPSQRPLPGTTSSDSVGAIVGGVIGGVTGLAAFLALILAVLAFLRLADRHKKLSQPDYEQLIYGDVADVALSKKKAEAYRELERVLLADEGRLAHAIFASIRPNQSEKMAKAIIRVFEANQQGSALMIKRISHEVDLATEESTLFRSNSIAAKMYSAYVRMVGLRYLWHTLVLSVHSINDRAFEASGDAAEAGDPEHSSTGSLTTASSSKSKRRSRALHARYKLDTDDNSGHTSDVLALSSMEIDPLRMNQESDSTINTLELWLVAQKMLKVIVDSERAIPVSIRRILRHVNEEIGARYGDLTQYRAIGGFYFLRLICPALMAPQVYGLLEEPPHPMAQRQLILIAKVIQNLANDTMPGAKEEYMEKLNAFITSNKPTLERFYSRILDNPDNGKDAHPMPVPDHARDSALITIHHFLAQHRETVEQAIREDQEDSSGGGSDDSESLVEELRRALDALGDPSGDEAV</sequence>
<name>L8H7I4_ACACF</name>
<feature type="region of interest" description="Disordered" evidence="2">
    <location>
        <begin position="869"/>
        <end position="908"/>
    </location>
</feature>
<feature type="region of interest" description="Disordered" evidence="2">
    <location>
        <begin position="630"/>
        <end position="656"/>
    </location>
</feature>
<dbReference type="InterPro" id="IPR013320">
    <property type="entry name" value="ConA-like_dom_sf"/>
</dbReference>
<dbReference type="Proteomes" id="UP000011083">
    <property type="component" value="Unassembled WGS sequence"/>
</dbReference>
<keyword evidence="3" id="KW-0812">Transmembrane</keyword>
<evidence type="ECO:0000256" key="3">
    <source>
        <dbReference type="SAM" id="Phobius"/>
    </source>
</evidence>
<evidence type="ECO:0000256" key="2">
    <source>
        <dbReference type="SAM" id="MobiDB-lite"/>
    </source>
</evidence>
<dbReference type="SUPFAM" id="SSF49899">
    <property type="entry name" value="Concanavalin A-like lectins/glucanases"/>
    <property type="match status" value="1"/>
</dbReference>
<dbReference type="SMART" id="SM00323">
    <property type="entry name" value="RasGAP"/>
    <property type="match status" value="1"/>
</dbReference>
<dbReference type="SUPFAM" id="SSF48350">
    <property type="entry name" value="GTPase activation domain, GAP"/>
    <property type="match status" value="2"/>
</dbReference>
<dbReference type="PANTHER" id="PTHR10194">
    <property type="entry name" value="RAS GTPASE-ACTIVATING PROTEINS"/>
    <property type="match status" value="1"/>
</dbReference>
<keyword evidence="3" id="KW-0472">Membrane</keyword>
<feature type="domain" description="Ras-GAP" evidence="4">
    <location>
        <begin position="547"/>
        <end position="796"/>
    </location>
</feature>
<evidence type="ECO:0000313" key="6">
    <source>
        <dbReference type="Proteomes" id="UP000011083"/>
    </source>
</evidence>
<dbReference type="PROSITE" id="PS50018">
    <property type="entry name" value="RAS_GTPASE_ACTIV_2"/>
    <property type="match status" value="1"/>
</dbReference>
<dbReference type="OrthoDB" id="26630at2759"/>
<dbReference type="RefSeq" id="XP_004367471.1">
    <property type="nucleotide sequence ID" value="XM_004367414.1"/>
</dbReference>
<organism evidence="5 6">
    <name type="scientific">Acanthamoeba castellanii (strain ATCC 30010 / Neff)</name>
    <dbReference type="NCBI Taxonomy" id="1257118"/>
    <lineage>
        <taxon>Eukaryota</taxon>
        <taxon>Amoebozoa</taxon>
        <taxon>Discosea</taxon>
        <taxon>Longamoebia</taxon>
        <taxon>Centramoebida</taxon>
        <taxon>Acanthamoebidae</taxon>
        <taxon>Acanthamoeba</taxon>
    </lineage>
</organism>
<accession>L8H7I4</accession>
<proteinExistence type="predicted"/>
<dbReference type="InterPro" id="IPR008936">
    <property type="entry name" value="Rho_GTPase_activation_prot"/>
</dbReference>